<sequence length="261" mass="29876">MKLGIIAPPNEESFIMAKSKGLDFLEFCINPNCDSEEFLRNLPQIKQWMDKYGVEVGSIGRWKVNRIDERGNIVPEELNLSYRLIDAANYLNCTNFVCGCNYQDNLSYYENCTAAINYFSKLIEYARSKNVKISTYNCRKVNFVHNPMAWTIIHGHLKELGIKYDPSHSRYAGADYLKEMVDWGDRFYHVHLKGSLIVDGQRFDDPPAGLDQTDWGSFISILHAKGYEGGLSIEPHSSVWSGELGDRGLDFTIKYFKSLVL</sequence>
<organism evidence="2 3">
    <name type="scientific">Clostridium thermosuccinogenes</name>
    <dbReference type="NCBI Taxonomy" id="84032"/>
    <lineage>
        <taxon>Bacteria</taxon>
        <taxon>Bacillati</taxon>
        <taxon>Bacillota</taxon>
        <taxon>Clostridia</taxon>
        <taxon>Eubacteriales</taxon>
        <taxon>Clostridiaceae</taxon>
        <taxon>Clostridium</taxon>
    </lineage>
</organism>
<dbReference type="RefSeq" id="WP_103081594.1">
    <property type="nucleotide sequence ID" value="NZ_CP021850.1"/>
</dbReference>
<evidence type="ECO:0000313" key="3">
    <source>
        <dbReference type="Proteomes" id="UP000236151"/>
    </source>
</evidence>
<dbReference type="InterPro" id="IPR013022">
    <property type="entry name" value="Xyl_isomerase-like_TIM-brl"/>
</dbReference>
<name>A0A2K2FJA5_9CLOT</name>
<evidence type="ECO:0000259" key="1">
    <source>
        <dbReference type="Pfam" id="PF01261"/>
    </source>
</evidence>
<dbReference type="InterPro" id="IPR036237">
    <property type="entry name" value="Xyl_isomerase-like_sf"/>
</dbReference>
<evidence type="ECO:0000313" key="2">
    <source>
        <dbReference type="EMBL" id="PNT98858.1"/>
    </source>
</evidence>
<dbReference type="EMBL" id="NIOJ01000023">
    <property type="protein sequence ID" value="PNT98858.1"/>
    <property type="molecule type" value="Genomic_DNA"/>
</dbReference>
<keyword evidence="3" id="KW-1185">Reference proteome</keyword>
<proteinExistence type="predicted"/>
<feature type="domain" description="Xylose isomerase-like TIM barrel" evidence="1">
    <location>
        <begin position="17"/>
        <end position="239"/>
    </location>
</feature>
<dbReference type="Proteomes" id="UP000236151">
    <property type="component" value="Unassembled WGS sequence"/>
</dbReference>
<dbReference type="PANTHER" id="PTHR12110">
    <property type="entry name" value="HYDROXYPYRUVATE ISOMERASE"/>
    <property type="match status" value="1"/>
</dbReference>
<dbReference type="InterPro" id="IPR050312">
    <property type="entry name" value="IolE/XylAMocC-like"/>
</dbReference>
<reference evidence="2 3" key="1">
    <citation type="submission" date="2017-06" db="EMBL/GenBank/DDBJ databases">
        <title>Investigating the central metabolism of Clostridium thermosuccinogenes.</title>
        <authorList>
            <person name="Koendjbiharie J.G."/>
            <person name="van Kranenburg R."/>
        </authorList>
    </citation>
    <scope>NUCLEOTIDE SEQUENCE [LARGE SCALE GENOMIC DNA]</scope>
    <source>
        <strain evidence="2 3">DSM 5806</strain>
    </source>
</reference>
<dbReference type="OrthoDB" id="9779184at2"/>
<protein>
    <recommendedName>
        <fullName evidence="1">Xylose isomerase-like TIM barrel domain-containing protein</fullName>
    </recommendedName>
</protein>
<dbReference type="SUPFAM" id="SSF51658">
    <property type="entry name" value="Xylose isomerase-like"/>
    <property type="match status" value="1"/>
</dbReference>
<dbReference type="KEGG" id="cthd:CDO33_10610"/>
<dbReference type="PANTHER" id="PTHR12110:SF21">
    <property type="entry name" value="XYLOSE ISOMERASE-LIKE TIM BARREL DOMAIN-CONTAINING PROTEIN"/>
    <property type="match status" value="1"/>
</dbReference>
<accession>A0A2K2FJA5</accession>
<dbReference type="Gene3D" id="3.20.20.150">
    <property type="entry name" value="Divalent-metal-dependent TIM barrel enzymes"/>
    <property type="match status" value="1"/>
</dbReference>
<dbReference type="AlphaFoldDB" id="A0A2K2FJA5"/>
<comment type="caution">
    <text evidence="2">The sequence shown here is derived from an EMBL/GenBank/DDBJ whole genome shotgun (WGS) entry which is preliminary data.</text>
</comment>
<gene>
    <name evidence="2" type="ORF">CDQ84_09970</name>
</gene>
<dbReference type="Pfam" id="PF01261">
    <property type="entry name" value="AP_endonuc_2"/>
    <property type="match status" value="1"/>
</dbReference>